<comment type="caution">
    <text evidence="2">The sequence shown here is derived from an EMBL/GenBank/DDBJ whole genome shotgun (WGS) entry which is preliminary data.</text>
</comment>
<organism evidence="2 3">
    <name type="scientific">Tetragonisca angustula</name>
    <dbReference type="NCBI Taxonomy" id="166442"/>
    <lineage>
        <taxon>Eukaryota</taxon>
        <taxon>Metazoa</taxon>
        <taxon>Ecdysozoa</taxon>
        <taxon>Arthropoda</taxon>
        <taxon>Hexapoda</taxon>
        <taxon>Insecta</taxon>
        <taxon>Pterygota</taxon>
        <taxon>Neoptera</taxon>
        <taxon>Endopterygota</taxon>
        <taxon>Hymenoptera</taxon>
        <taxon>Apocrita</taxon>
        <taxon>Aculeata</taxon>
        <taxon>Apoidea</taxon>
        <taxon>Anthophila</taxon>
        <taxon>Apidae</taxon>
        <taxon>Tetragonisca</taxon>
    </lineage>
</organism>
<accession>A0AAW0ZEB4</accession>
<evidence type="ECO:0000256" key="1">
    <source>
        <dbReference type="SAM" id="Phobius"/>
    </source>
</evidence>
<sequence>MILECTNEYNGLVLFYKKLEEISTILKEGRTTQARVMNFILTMLNCMILKVDNQTCLHEFIGIFNDRSMQVLRNDLENLLCFKTKFFNFLILELLLEAVRKENNVKLIVDTPCKQWNKVVFQKRVKAIVKFLIFRKAKKSSYLYDGNDMSDWFSYKQKVSIVLNNEINSGDNFIMNKNNLKDNRVKDTVNCARYERESQYTDDVKIFKQHSNTKFNFYETSMYTCIRHLCTKVYCLFWLAIFMYGWLAVFMYYCCRSFHQTFLSVIHKSINEQS</sequence>
<protein>
    <submittedName>
        <fullName evidence="2">Uncharacterized protein</fullName>
    </submittedName>
</protein>
<keyword evidence="1" id="KW-0472">Membrane</keyword>
<name>A0AAW0ZEB4_9HYME</name>
<dbReference type="AlphaFoldDB" id="A0AAW0ZEB4"/>
<evidence type="ECO:0000313" key="3">
    <source>
        <dbReference type="Proteomes" id="UP001432146"/>
    </source>
</evidence>
<dbReference type="Proteomes" id="UP001432146">
    <property type="component" value="Unassembled WGS sequence"/>
</dbReference>
<dbReference type="EMBL" id="JAWNGG020000234">
    <property type="protein sequence ID" value="KAK9295927.1"/>
    <property type="molecule type" value="Genomic_DNA"/>
</dbReference>
<feature type="transmembrane region" description="Helical" evidence="1">
    <location>
        <begin position="236"/>
        <end position="255"/>
    </location>
</feature>
<keyword evidence="1" id="KW-0812">Transmembrane</keyword>
<keyword evidence="1" id="KW-1133">Transmembrane helix</keyword>
<gene>
    <name evidence="2" type="ORF">QLX08_009897</name>
</gene>
<proteinExistence type="predicted"/>
<keyword evidence="3" id="KW-1185">Reference proteome</keyword>
<evidence type="ECO:0000313" key="2">
    <source>
        <dbReference type="EMBL" id="KAK9295927.1"/>
    </source>
</evidence>
<reference evidence="2 3" key="1">
    <citation type="submission" date="2024-05" db="EMBL/GenBank/DDBJ databases">
        <title>The nuclear and mitochondrial genome assemblies of Tetragonisca angustula (Apidae: Meliponini), a tiny yet remarkable pollinator in the Neotropics.</title>
        <authorList>
            <person name="Ferrari R."/>
            <person name="Ricardo P.C."/>
            <person name="Dias F.C."/>
            <person name="Araujo N.S."/>
            <person name="Soares D.O."/>
            <person name="Zhou Q.-S."/>
            <person name="Zhu C.-D."/>
            <person name="Coutinho L."/>
            <person name="Airas M.C."/>
            <person name="Batista T.M."/>
        </authorList>
    </citation>
    <scope>NUCLEOTIDE SEQUENCE [LARGE SCALE GENOMIC DNA]</scope>
    <source>
        <strain evidence="2">ASF017062</strain>
        <tissue evidence="2">Abdomen</tissue>
    </source>
</reference>